<name>A0A327JGU8_9HYPH</name>
<dbReference type="PANTHER" id="PTHR45947:SF3">
    <property type="entry name" value="SULFOQUINOVOSYL TRANSFERASE SQD2"/>
    <property type="match status" value="1"/>
</dbReference>
<dbReference type="Proteomes" id="UP000249299">
    <property type="component" value="Unassembled WGS sequence"/>
</dbReference>
<protein>
    <submittedName>
        <fullName evidence="1">Uncharacterized protein</fullName>
    </submittedName>
</protein>
<proteinExistence type="predicted"/>
<comment type="caution">
    <text evidence="1">The sequence shown here is derived from an EMBL/GenBank/DDBJ whole genome shotgun (WGS) entry which is preliminary data.</text>
</comment>
<dbReference type="AlphaFoldDB" id="A0A327JGU8"/>
<gene>
    <name evidence="1" type="ORF">CH339_17315</name>
</gene>
<dbReference type="PANTHER" id="PTHR45947">
    <property type="entry name" value="SULFOQUINOVOSYL TRANSFERASE SQD2"/>
    <property type="match status" value="1"/>
</dbReference>
<evidence type="ECO:0000313" key="1">
    <source>
        <dbReference type="EMBL" id="RAI25637.1"/>
    </source>
</evidence>
<evidence type="ECO:0000313" key="2">
    <source>
        <dbReference type="Proteomes" id="UP000249299"/>
    </source>
</evidence>
<dbReference type="EMBL" id="NPEV01000043">
    <property type="protein sequence ID" value="RAI25637.1"/>
    <property type="molecule type" value="Genomic_DNA"/>
</dbReference>
<dbReference type="SUPFAM" id="SSF53756">
    <property type="entry name" value="UDP-Glycosyltransferase/glycogen phosphorylase"/>
    <property type="match status" value="1"/>
</dbReference>
<dbReference type="InterPro" id="IPR050194">
    <property type="entry name" value="Glycosyltransferase_grp1"/>
</dbReference>
<sequence>MKPPDHETPSGDRLIARLLMRALGEAGHQVFLASRFRSWVQEPKALEGLAEEAEAEAARLIAHFEKTEKPDLFLTYHLYHKAPDWIGPRVADALAIPYAVIEASRAQKRATGPWASGFAAADDALCRADAVAALHEADAEGLRPVVGDRLEIIPPFLDTAPFAAVAGDRTPNDPPVIVTAAMMRQGNKADSYRLLAEALSRLKHRPWRHVIAGDGPERDALLPLFDPQRTDYLGRLKPEDMPALYASGDIFAWPAVTEPFGMVFLEAQATGLAVVAGAARGVPDIVADGATGLLVPPGDVAAFAAALDDLLASAEKRQAMGRAAAAHAAEHHDIAQAVPALDTLLSHARRHHAARS</sequence>
<keyword evidence="2" id="KW-1185">Reference proteome</keyword>
<dbReference type="Gene3D" id="3.40.50.2000">
    <property type="entry name" value="Glycogen Phosphorylase B"/>
    <property type="match status" value="2"/>
</dbReference>
<dbReference type="CDD" id="cd03801">
    <property type="entry name" value="GT4_PimA-like"/>
    <property type="match status" value="1"/>
</dbReference>
<dbReference type="Pfam" id="PF13692">
    <property type="entry name" value="Glyco_trans_1_4"/>
    <property type="match status" value="1"/>
</dbReference>
<dbReference type="GO" id="GO:0016758">
    <property type="term" value="F:hexosyltransferase activity"/>
    <property type="evidence" value="ECO:0007669"/>
    <property type="project" value="TreeGrafter"/>
</dbReference>
<accession>A0A327JGU8</accession>
<organism evidence="1 2">
    <name type="scientific">Rhodobium orientis</name>
    <dbReference type="NCBI Taxonomy" id="34017"/>
    <lineage>
        <taxon>Bacteria</taxon>
        <taxon>Pseudomonadati</taxon>
        <taxon>Pseudomonadota</taxon>
        <taxon>Alphaproteobacteria</taxon>
        <taxon>Hyphomicrobiales</taxon>
        <taxon>Rhodobiaceae</taxon>
        <taxon>Rhodobium</taxon>
    </lineage>
</organism>
<reference evidence="1 2" key="1">
    <citation type="submission" date="2017-07" db="EMBL/GenBank/DDBJ databases">
        <title>Draft Genome Sequences of Select Purple Nonsulfur Bacteria.</title>
        <authorList>
            <person name="Lasarre B."/>
            <person name="Mckinlay J.B."/>
        </authorList>
    </citation>
    <scope>NUCLEOTIDE SEQUENCE [LARGE SCALE GENOMIC DNA]</scope>
    <source>
        <strain evidence="1 2">DSM 11290</strain>
    </source>
</reference>